<name>A0A0F7L8S0_9VIRU</name>
<reference evidence="1" key="1">
    <citation type="journal article" date="2015" name="Front. Microbiol.">
        <title>Combining genomic sequencing methods to explore viral diversity and reveal potential virus-host interactions.</title>
        <authorList>
            <person name="Chow C.E."/>
            <person name="Winget D.M."/>
            <person name="White R.A.III."/>
            <person name="Hallam S.J."/>
            <person name="Suttle C.A."/>
        </authorList>
    </citation>
    <scope>NUCLEOTIDE SEQUENCE</scope>
    <source>
        <strain evidence="1">Oxic1_8</strain>
    </source>
</reference>
<organism evidence="1">
    <name type="scientific">uncultured marine virus</name>
    <dbReference type="NCBI Taxonomy" id="186617"/>
    <lineage>
        <taxon>Viruses</taxon>
        <taxon>environmental samples</taxon>
    </lineage>
</organism>
<dbReference type="EMBL" id="KR029603">
    <property type="protein sequence ID" value="AKH48345.1"/>
    <property type="molecule type" value="Genomic_DNA"/>
</dbReference>
<protein>
    <submittedName>
        <fullName evidence="1">Uncharacterized protein</fullName>
    </submittedName>
</protein>
<proteinExistence type="predicted"/>
<reference evidence="1" key="2">
    <citation type="submission" date="2015-03" db="EMBL/GenBank/DDBJ databases">
        <authorList>
            <person name="Chow C.-E.T."/>
            <person name="Winget D.M."/>
            <person name="White R.A.III."/>
            <person name="Hallam S.J."/>
            <person name="Suttle C.A."/>
        </authorList>
    </citation>
    <scope>NUCLEOTIDE SEQUENCE</scope>
    <source>
        <strain evidence="1">Oxic1_8</strain>
    </source>
</reference>
<accession>A0A0F7L8S0</accession>
<evidence type="ECO:0000313" key="1">
    <source>
        <dbReference type="EMBL" id="AKH48345.1"/>
    </source>
</evidence>
<sequence length="67" mass="7219">MGLVLGSPCRFMLIRSPNCMLDPRAVNIALAAAAWLVVPLGVIENWAWPWVINGVQMPLTSSSPNDG</sequence>